<dbReference type="EMBL" id="CADCTM010000464">
    <property type="protein sequence ID" value="CAA9270047.1"/>
    <property type="molecule type" value="Genomic_DNA"/>
</dbReference>
<organism evidence="1">
    <name type="scientific">uncultured Coleofasciculus sp</name>
    <dbReference type="NCBI Taxonomy" id="1267456"/>
    <lineage>
        <taxon>Bacteria</taxon>
        <taxon>Bacillati</taxon>
        <taxon>Cyanobacteriota</taxon>
        <taxon>Cyanophyceae</taxon>
        <taxon>Coleofasciculales</taxon>
        <taxon>Coleofasciculaceae</taxon>
        <taxon>Coleofasciculus</taxon>
        <taxon>environmental samples</taxon>
    </lineage>
</organism>
<evidence type="ECO:0000313" key="1">
    <source>
        <dbReference type="EMBL" id="CAA9270047.1"/>
    </source>
</evidence>
<accession>A0A6J4J933</accession>
<feature type="non-terminal residue" evidence="1">
    <location>
        <position position="1"/>
    </location>
</feature>
<sequence>GFYRAVILPTFARYSLCPRTLCQTTAAITLGQVCGHRYCQESV</sequence>
<protein>
    <submittedName>
        <fullName evidence="1">Uncharacterized protein</fullName>
    </submittedName>
</protein>
<proteinExistence type="predicted"/>
<name>A0A6J4J933_9CYAN</name>
<dbReference type="AlphaFoldDB" id="A0A6J4J933"/>
<gene>
    <name evidence="1" type="ORF">AVDCRST_MAG92-2905</name>
</gene>
<reference evidence="1" key="1">
    <citation type="submission" date="2020-02" db="EMBL/GenBank/DDBJ databases">
        <authorList>
            <person name="Meier V. D."/>
        </authorList>
    </citation>
    <scope>NUCLEOTIDE SEQUENCE</scope>
    <source>
        <strain evidence="1">AVDCRST_MAG92</strain>
    </source>
</reference>
<feature type="non-terminal residue" evidence="1">
    <location>
        <position position="43"/>
    </location>
</feature>